<dbReference type="RefSeq" id="XP_005535181.1">
    <property type="nucleotide sequence ID" value="XM_005535124.1"/>
</dbReference>
<feature type="compositionally biased region" description="Low complexity" evidence="5">
    <location>
        <begin position="838"/>
        <end position="855"/>
    </location>
</feature>
<evidence type="ECO:0000256" key="3">
    <source>
        <dbReference type="ARBA" id="ARBA00023136"/>
    </source>
</evidence>
<dbReference type="Proteomes" id="UP000007014">
    <property type="component" value="Chromosome 2"/>
</dbReference>
<dbReference type="SUPFAM" id="SSF89009">
    <property type="entry name" value="GAT-like domain"/>
    <property type="match status" value="1"/>
</dbReference>
<feature type="compositionally biased region" description="Low complexity" evidence="5">
    <location>
        <begin position="86"/>
        <end position="103"/>
    </location>
</feature>
<dbReference type="Gene3D" id="1.25.40.90">
    <property type="match status" value="1"/>
</dbReference>
<reference evidence="7 8" key="1">
    <citation type="journal article" date="2004" name="Nature">
        <title>Genome sequence of the ultrasmall unicellular red alga Cyanidioschyzon merolae 10D.</title>
        <authorList>
            <person name="Matsuzaki M."/>
            <person name="Misumi O."/>
            <person name="Shin-i T."/>
            <person name="Maruyama S."/>
            <person name="Takahara M."/>
            <person name="Miyagishima S."/>
            <person name="Mori T."/>
            <person name="Nishida K."/>
            <person name="Yagisawa F."/>
            <person name="Nishida K."/>
            <person name="Yoshida Y."/>
            <person name="Nishimura Y."/>
            <person name="Nakao S."/>
            <person name="Kobayashi T."/>
            <person name="Momoyama Y."/>
            <person name="Higashiyama T."/>
            <person name="Minoda A."/>
            <person name="Sano M."/>
            <person name="Nomoto H."/>
            <person name="Oishi K."/>
            <person name="Hayashi H."/>
            <person name="Ohta F."/>
            <person name="Nishizaka S."/>
            <person name="Haga S."/>
            <person name="Miura S."/>
            <person name="Morishita T."/>
            <person name="Kabeya Y."/>
            <person name="Terasawa K."/>
            <person name="Suzuki Y."/>
            <person name="Ishii Y."/>
            <person name="Asakawa S."/>
            <person name="Takano H."/>
            <person name="Ohta N."/>
            <person name="Kuroiwa H."/>
            <person name="Tanaka K."/>
            <person name="Shimizu N."/>
            <person name="Sugano S."/>
            <person name="Sato N."/>
            <person name="Nozaki H."/>
            <person name="Ogasawara N."/>
            <person name="Kohara Y."/>
            <person name="Kuroiwa T."/>
        </authorList>
    </citation>
    <scope>NUCLEOTIDE SEQUENCE [LARGE SCALE GENOMIC DNA]</scope>
    <source>
        <strain evidence="7 8">10D</strain>
    </source>
</reference>
<feature type="region of interest" description="Disordered" evidence="5">
    <location>
        <begin position="666"/>
        <end position="731"/>
    </location>
</feature>
<feature type="compositionally biased region" description="Acidic residues" evidence="5">
    <location>
        <begin position="669"/>
        <end position="679"/>
    </location>
</feature>
<dbReference type="STRING" id="280699.M1V3S2"/>
<evidence type="ECO:0000313" key="7">
    <source>
        <dbReference type="EMBL" id="BAM78895.1"/>
    </source>
</evidence>
<proteinExistence type="predicted"/>
<dbReference type="GO" id="GO:0005546">
    <property type="term" value="F:phosphatidylinositol-4,5-bisphosphate binding"/>
    <property type="evidence" value="ECO:0007669"/>
    <property type="project" value="TreeGrafter"/>
</dbReference>
<dbReference type="GO" id="GO:0048268">
    <property type="term" value="P:clathrin coat assembly"/>
    <property type="evidence" value="ECO:0007669"/>
    <property type="project" value="InterPro"/>
</dbReference>
<dbReference type="GO" id="GO:0000149">
    <property type="term" value="F:SNARE binding"/>
    <property type="evidence" value="ECO:0007669"/>
    <property type="project" value="TreeGrafter"/>
</dbReference>
<dbReference type="Gene3D" id="1.20.58.150">
    <property type="entry name" value="ANTH domain"/>
    <property type="match status" value="1"/>
</dbReference>
<keyword evidence="8" id="KW-1185">Reference proteome</keyword>
<dbReference type="KEGG" id="cme:CYME_CMB081C"/>
<feature type="region of interest" description="Disordered" evidence="5">
    <location>
        <begin position="519"/>
        <end position="590"/>
    </location>
</feature>
<dbReference type="InterPro" id="IPR011417">
    <property type="entry name" value="ANTH_dom"/>
</dbReference>
<evidence type="ECO:0000259" key="6">
    <source>
        <dbReference type="PROSITE" id="PS50942"/>
    </source>
</evidence>
<feature type="compositionally biased region" description="Low complexity" evidence="5">
    <location>
        <begin position="698"/>
        <end position="707"/>
    </location>
</feature>
<dbReference type="GO" id="GO:0072583">
    <property type="term" value="P:clathrin-dependent endocytosis"/>
    <property type="evidence" value="ECO:0007669"/>
    <property type="project" value="InterPro"/>
</dbReference>
<evidence type="ECO:0000256" key="2">
    <source>
        <dbReference type="ARBA" id="ARBA00022583"/>
    </source>
</evidence>
<dbReference type="PANTHER" id="PTHR22951">
    <property type="entry name" value="CLATHRIN ASSEMBLY PROTEIN"/>
    <property type="match status" value="1"/>
</dbReference>
<dbReference type="Pfam" id="PF07651">
    <property type="entry name" value="ANTH"/>
    <property type="match status" value="1"/>
</dbReference>
<dbReference type="InterPro" id="IPR008942">
    <property type="entry name" value="ENTH_VHS"/>
</dbReference>
<keyword evidence="3" id="KW-0472">Membrane</keyword>
<dbReference type="CDD" id="cd03564">
    <property type="entry name" value="ANTH_N"/>
    <property type="match status" value="1"/>
</dbReference>
<feature type="region of interest" description="Disordered" evidence="5">
    <location>
        <begin position="1"/>
        <end position="118"/>
    </location>
</feature>
<gene>
    <name evidence="7" type="ORF">CYME_CMB081C</name>
</gene>
<feature type="compositionally biased region" description="Polar residues" evidence="5">
    <location>
        <begin position="529"/>
        <end position="551"/>
    </location>
</feature>
<dbReference type="GO" id="GO:0006900">
    <property type="term" value="P:vesicle budding from membrane"/>
    <property type="evidence" value="ECO:0007669"/>
    <property type="project" value="TreeGrafter"/>
</dbReference>
<dbReference type="Gramene" id="CMB081CT">
    <property type="protein sequence ID" value="CMB081CT"/>
    <property type="gene ID" value="CMB081C"/>
</dbReference>
<dbReference type="EMBL" id="AP006484">
    <property type="protein sequence ID" value="BAM78895.1"/>
    <property type="molecule type" value="Genomic_DNA"/>
</dbReference>
<keyword evidence="2" id="KW-0254">Endocytosis</keyword>
<protein>
    <recommendedName>
        <fullName evidence="6">ENTH domain-containing protein</fullName>
    </recommendedName>
</protein>
<feature type="compositionally biased region" description="Polar residues" evidence="5">
    <location>
        <begin position="74"/>
        <end position="85"/>
    </location>
</feature>
<evidence type="ECO:0000256" key="5">
    <source>
        <dbReference type="SAM" id="MobiDB-lite"/>
    </source>
</evidence>
<dbReference type="eggNOG" id="KOG0251">
    <property type="taxonomic scope" value="Eukaryota"/>
</dbReference>
<organism evidence="7 8">
    <name type="scientific">Cyanidioschyzon merolae (strain NIES-3377 / 10D)</name>
    <name type="common">Unicellular red alga</name>
    <dbReference type="NCBI Taxonomy" id="280699"/>
    <lineage>
        <taxon>Eukaryota</taxon>
        <taxon>Rhodophyta</taxon>
        <taxon>Bangiophyceae</taxon>
        <taxon>Cyanidiales</taxon>
        <taxon>Cyanidiaceae</taxon>
        <taxon>Cyanidioschyzon</taxon>
    </lineage>
</organism>
<feature type="compositionally biased region" description="Polar residues" evidence="5">
    <location>
        <begin position="792"/>
        <end position="801"/>
    </location>
</feature>
<dbReference type="PROSITE" id="PS50942">
    <property type="entry name" value="ENTH"/>
    <property type="match status" value="1"/>
</dbReference>
<feature type="compositionally biased region" description="Basic and acidic residues" evidence="5">
    <location>
        <begin position="873"/>
        <end position="885"/>
    </location>
</feature>
<reference evidence="7 8" key="2">
    <citation type="journal article" date="2007" name="BMC Biol.">
        <title>A 100%-complete sequence reveals unusually simple genomic features in the hot-spring red alga Cyanidioschyzon merolae.</title>
        <authorList>
            <person name="Nozaki H."/>
            <person name="Takano H."/>
            <person name="Misumi O."/>
            <person name="Terasawa K."/>
            <person name="Matsuzaki M."/>
            <person name="Maruyama S."/>
            <person name="Nishida K."/>
            <person name="Yagisawa F."/>
            <person name="Yoshida Y."/>
            <person name="Fujiwara T."/>
            <person name="Takio S."/>
            <person name="Tamura K."/>
            <person name="Chung S.J."/>
            <person name="Nakamura S."/>
            <person name="Kuroiwa H."/>
            <person name="Tanaka K."/>
            <person name="Sato N."/>
            <person name="Kuroiwa T."/>
        </authorList>
    </citation>
    <scope>NUCLEOTIDE SEQUENCE [LARGE SCALE GENOMIC DNA]</scope>
    <source>
        <strain evidence="7 8">10D</strain>
    </source>
</reference>
<dbReference type="InterPro" id="IPR014712">
    <property type="entry name" value="ANTH_dom_sf"/>
</dbReference>
<dbReference type="InterPro" id="IPR045192">
    <property type="entry name" value="AP180-like"/>
</dbReference>
<dbReference type="GeneID" id="16992287"/>
<comment type="subcellular location">
    <subcellularLocation>
        <location evidence="1">Membrane</location>
        <location evidence="1">Clathrin-coated pit</location>
    </subcellularLocation>
</comment>
<dbReference type="GO" id="GO:0030136">
    <property type="term" value="C:clathrin-coated vesicle"/>
    <property type="evidence" value="ECO:0007669"/>
    <property type="project" value="InterPro"/>
</dbReference>
<dbReference type="AlphaFoldDB" id="M1V3S2"/>
<dbReference type="SUPFAM" id="SSF48464">
    <property type="entry name" value="ENTH/VHS domain"/>
    <property type="match status" value="1"/>
</dbReference>
<keyword evidence="4" id="KW-0168">Coated pit</keyword>
<feature type="region of interest" description="Disordered" evidence="5">
    <location>
        <begin position="786"/>
        <end position="809"/>
    </location>
</feature>
<dbReference type="SMART" id="SM00273">
    <property type="entry name" value="ENTH"/>
    <property type="match status" value="1"/>
</dbReference>
<dbReference type="OrthoDB" id="4605at2759"/>
<feature type="region of interest" description="Disordered" evidence="5">
    <location>
        <begin position="614"/>
        <end position="654"/>
    </location>
</feature>
<dbReference type="GO" id="GO:0032050">
    <property type="term" value="F:clathrin heavy chain binding"/>
    <property type="evidence" value="ECO:0007669"/>
    <property type="project" value="TreeGrafter"/>
</dbReference>
<dbReference type="GO" id="GO:0005905">
    <property type="term" value="C:clathrin-coated pit"/>
    <property type="evidence" value="ECO:0007669"/>
    <property type="project" value="UniProtKB-SubCell"/>
</dbReference>
<dbReference type="HOGENOM" id="CLU_325818_0_0_1"/>
<evidence type="ECO:0000313" key="8">
    <source>
        <dbReference type="Proteomes" id="UP000007014"/>
    </source>
</evidence>
<sequence>MDPTAGSGVNSGTAGGRSSPGVYVSQSSASGGGKHGSVSEPSSLRGTSFRVGTPTPGQTAGSVYGTVPAERSRYQSGSMRATGLNTSTGSGQQSSSRPGSTRSYDFERNSSQAYGQARAQSARLGSNYAGLDPYGALAAPTGAPSASAAGLPPAPMPDVSAAYAKPRTEGGFLASTQDSWKAFKARVKSDVWKVAVVKATNHVVSEPKEKHVQVILRGTYMGGNIMDKLTPTGAILHQLGKRLQWKDWIVVLKSMLVFHRIFQDGNPAFTSFLANNASNVFRFHGYIEQTSDAIMNMPVILSYSQYLERWCLTKQKIDWPERIQDTNPYAAPGMAFMASGVNTYQTMPPGASQMRDAPSLRSGRLRGPSRFEDCDFLQLISEVPYLQDNLDLLLAVRLEFGNASCLPARGAVRLCLRDLAELLPALSRAVQNLVEQFYSVDAPEILESAFEIYRRYLDQDIGVAQYLKQCQSVGVGQPMPNVARPSQSVLDEMFDHLERVKMGDIPRIRGDELDSTEQEIVNEKPQDASAESSQLVSTSRNDPGMQKNEQAAAQIASVEGTEAHPMDASSTQVVAATQTETGNEHGESRVIGSATQRALNQTEDNTAVTRVQTGASIKDEGDGPQLEQADRGRQVSRKKVSTAPPAVIEKKESAKPKEFDLLALLEGSSDSDDQIESESDSSTTSANQRSKRGVAPRKAAGTATASAKGKRSTDGVDPRHRTDTELVAPSTEQFAYQAGGYGMLPPYASHGAYPMYPPPPVPGAFPGVHPGAFGPPGYPPQFYAPPVPHVQSHGTTPQSDLGNGPPSYYRPQLPPMQQYPMAISPLQNPALPPPFFTGASMPQSSGSGGSAAQTSFMRDQENTGRKVTPADQHFFDLFEEAMPKK</sequence>
<accession>M1V3S2</accession>
<dbReference type="InterPro" id="IPR048050">
    <property type="entry name" value="ANTH_N_plant"/>
</dbReference>
<evidence type="ECO:0000256" key="1">
    <source>
        <dbReference type="ARBA" id="ARBA00004600"/>
    </source>
</evidence>
<feature type="compositionally biased region" description="Polar residues" evidence="5">
    <location>
        <begin position="568"/>
        <end position="581"/>
    </location>
</feature>
<dbReference type="GO" id="GO:0005545">
    <property type="term" value="F:1-phosphatidylinositol binding"/>
    <property type="evidence" value="ECO:0007669"/>
    <property type="project" value="InterPro"/>
</dbReference>
<feature type="domain" description="ENTH" evidence="6">
    <location>
        <begin position="184"/>
        <end position="321"/>
    </location>
</feature>
<feature type="compositionally biased region" description="Basic and acidic residues" evidence="5">
    <location>
        <begin position="711"/>
        <end position="724"/>
    </location>
</feature>
<feature type="region of interest" description="Disordered" evidence="5">
    <location>
        <begin position="830"/>
        <end position="885"/>
    </location>
</feature>
<name>M1V3S2_CYAM1</name>
<dbReference type="PANTHER" id="PTHR22951:SF5">
    <property type="entry name" value="PHOSPHATIDYLINOSITOL-BINDING CLATHRIN ASSEMBLY PROTEIN LAP"/>
    <property type="match status" value="1"/>
</dbReference>
<evidence type="ECO:0000256" key="4">
    <source>
        <dbReference type="ARBA" id="ARBA00023176"/>
    </source>
</evidence>
<dbReference type="OMA" id="THDANGG"/>
<dbReference type="InterPro" id="IPR013809">
    <property type="entry name" value="ENTH"/>
</dbReference>